<organism evidence="1 2">
    <name type="scientific">Thelephora ganbajun</name>
    <name type="common">Ganba fungus</name>
    <dbReference type="NCBI Taxonomy" id="370292"/>
    <lineage>
        <taxon>Eukaryota</taxon>
        <taxon>Fungi</taxon>
        <taxon>Dikarya</taxon>
        <taxon>Basidiomycota</taxon>
        <taxon>Agaricomycotina</taxon>
        <taxon>Agaricomycetes</taxon>
        <taxon>Thelephorales</taxon>
        <taxon>Thelephoraceae</taxon>
        <taxon>Thelephora</taxon>
    </lineage>
</organism>
<sequence length="522" mass="58868">MIGFADASVVGFVALLFYVLKTSFAARALWNQFGAIPGQRTLISTFSTLGVLTREVKYITPGSDKGWREKHNEHKLHGWDAISSIGLWPAPRGGLVVADAHAIKTIFSSRSRFPKPVEAYAILTVLGNNIVTTEFDEWKRYRRIAAPAFSEKNNKLAFEESVKAITSLYEGGWCGKQEIVVDGVLHLTMDAALMTISTAGFGHKINWGDDETPPGHELSFKRSIEIVGTRVFVKMLCPKWILEWAPTKKIREVRDGFAEFRSYLVEMINGRKFSDEKDEKRDLLSNLISANEEFLDDGEQKLGEVELIGNMFMFYIAGHETSGHTLCFALNMLAVHQEEQEALYQHIQHILSDGRLPTYEDIPRLNRVTATLYETLRMFPAAPFIPKYSAENTSLVVGNQAGETTVFPVPAGSDLRIDVVGLHYNPRYWEDPFTFNPERFMGEYNKDAFVPFSGGARACIGRGFFETTGLAILTTLIQHYRVEPHPKFAGEPFGRLKERYSQARGMLTLTPLFSSLVFKRRN</sequence>
<accession>A0ACB6Z176</accession>
<protein>
    <submittedName>
        <fullName evidence="1">Cytochrome P450</fullName>
    </submittedName>
</protein>
<dbReference type="EMBL" id="MU118299">
    <property type="protein sequence ID" value="KAF9643013.1"/>
    <property type="molecule type" value="Genomic_DNA"/>
</dbReference>
<reference evidence="1" key="1">
    <citation type="submission" date="2019-10" db="EMBL/GenBank/DDBJ databases">
        <authorList>
            <consortium name="DOE Joint Genome Institute"/>
            <person name="Kuo A."/>
            <person name="Miyauchi S."/>
            <person name="Kiss E."/>
            <person name="Drula E."/>
            <person name="Kohler A."/>
            <person name="Sanchez-Garcia M."/>
            <person name="Andreopoulos B."/>
            <person name="Barry K.W."/>
            <person name="Bonito G."/>
            <person name="Buee M."/>
            <person name="Carver A."/>
            <person name="Chen C."/>
            <person name="Cichocki N."/>
            <person name="Clum A."/>
            <person name="Culley D."/>
            <person name="Crous P.W."/>
            <person name="Fauchery L."/>
            <person name="Girlanda M."/>
            <person name="Hayes R."/>
            <person name="Keri Z."/>
            <person name="Labutti K."/>
            <person name="Lipzen A."/>
            <person name="Lombard V."/>
            <person name="Magnuson J."/>
            <person name="Maillard F."/>
            <person name="Morin E."/>
            <person name="Murat C."/>
            <person name="Nolan M."/>
            <person name="Ohm R."/>
            <person name="Pangilinan J."/>
            <person name="Pereira M."/>
            <person name="Perotto S."/>
            <person name="Peter M."/>
            <person name="Riley R."/>
            <person name="Sitrit Y."/>
            <person name="Stielow B."/>
            <person name="Szollosi G."/>
            <person name="Zifcakova L."/>
            <person name="Stursova M."/>
            <person name="Spatafora J.W."/>
            <person name="Tedersoo L."/>
            <person name="Vaario L.-M."/>
            <person name="Yamada A."/>
            <person name="Yan M."/>
            <person name="Wang P."/>
            <person name="Xu J."/>
            <person name="Bruns T."/>
            <person name="Baldrian P."/>
            <person name="Vilgalys R."/>
            <person name="Henrissat B."/>
            <person name="Grigoriev I.V."/>
            <person name="Hibbett D."/>
            <person name="Nagy L.G."/>
            <person name="Martin F.M."/>
        </authorList>
    </citation>
    <scope>NUCLEOTIDE SEQUENCE</scope>
    <source>
        <strain evidence="1">P2</strain>
    </source>
</reference>
<name>A0ACB6Z176_THEGA</name>
<dbReference type="Proteomes" id="UP000886501">
    <property type="component" value="Unassembled WGS sequence"/>
</dbReference>
<keyword evidence="2" id="KW-1185">Reference proteome</keyword>
<comment type="caution">
    <text evidence="1">The sequence shown here is derived from an EMBL/GenBank/DDBJ whole genome shotgun (WGS) entry which is preliminary data.</text>
</comment>
<evidence type="ECO:0000313" key="2">
    <source>
        <dbReference type="Proteomes" id="UP000886501"/>
    </source>
</evidence>
<reference evidence="1" key="2">
    <citation type="journal article" date="2020" name="Nat. Commun.">
        <title>Large-scale genome sequencing of mycorrhizal fungi provides insights into the early evolution of symbiotic traits.</title>
        <authorList>
            <person name="Miyauchi S."/>
            <person name="Kiss E."/>
            <person name="Kuo A."/>
            <person name="Drula E."/>
            <person name="Kohler A."/>
            <person name="Sanchez-Garcia M."/>
            <person name="Morin E."/>
            <person name="Andreopoulos B."/>
            <person name="Barry K.W."/>
            <person name="Bonito G."/>
            <person name="Buee M."/>
            <person name="Carver A."/>
            <person name="Chen C."/>
            <person name="Cichocki N."/>
            <person name="Clum A."/>
            <person name="Culley D."/>
            <person name="Crous P.W."/>
            <person name="Fauchery L."/>
            <person name="Girlanda M."/>
            <person name="Hayes R.D."/>
            <person name="Keri Z."/>
            <person name="LaButti K."/>
            <person name="Lipzen A."/>
            <person name="Lombard V."/>
            <person name="Magnuson J."/>
            <person name="Maillard F."/>
            <person name="Murat C."/>
            <person name="Nolan M."/>
            <person name="Ohm R.A."/>
            <person name="Pangilinan J."/>
            <person name="Pereira M.F."/>
            <person name="Perotto S."/>
            <person name="Peter M."/>
            <person name="Pfister S."/>
            <person name="Riley R."/>
            <person name="Sitrit Y."/>
            <person name="Stielow J.B."/>
            <person name="Szollosi G."/>
            <person name="Zifcakova L."/>
            <person name="Stursova M."/>
            <person name="Spatafora J.W."/>
            <person name="Tedersoo L."/>
            <person name="Vaario L.M."/>
            <person name="Yamada A."/>
            <person name="Yan M."/>
            <person name="Wang P."/>
            <person name="Xu J."/>
            <person name="Bruns T."/>
            <person name="Baldrian P."/>
            <person name="Vilgalys R."/>
            <person name="Dunand C."/>
            <person name="Henrissat B."/>
            <person name="Grigoriev I.V."/>
            <person name="Hibbett D."/>
            <person name="Nagy L.G."/>
            <person name="Martin F.M."/>
        </authorList>
    </citation>
    <scope>NUCLEOTIDE SEQUENCE</scope>
    <source>
        <strain evidence="1">P2</strain>
    </source>
</reference>
<proteinExistence type="predicted"/>
<evidence type="ECO:0000313" key="1">
    <source>
        <dbReference type="EMBL" id="KAF9643013.1"/>
    </source>
</evidence>
<gene>
    <name evidence="1" type="ORF">BDM02DRAFT_3123923</name>
</gene>